<organism evidence="1 2">
    <name type="scientific">Undibacterium parvum</name>
    <dbReference type="NCBI Taxonomy" id="401471"/>
    <lineage>
        <taxon>Bacteria</taxon>
        <taxon>Pseudomonadati</taxon>
        <taxon>Pseudomonadota</taxon>
        <taxon>Betaproteobacteria</taxon>
        <taxon>Burkholderiales</taxon>
        <taxon>Oxalobacteraceae</taxon>
        <taxon>Undibacterium</taxon>
    </lineage>
</organism>
<evidence type="ECO:0000313" key="2">
    <source>
        <dbReference type="Proteomes" id="UP000275663"/>
    </source>
</evidence>
<protein>
    <submittedName>
        <fullName evidence="1">Uncharacterized protein</fullName>
    </submittedName>
</protein>
<gene>
    <name evidence="1" type="ORF">EJN92_17085</name>
</gene>
<evidence type="ECO:0000313" key="1">
    <source>
        <dbReference type="EMBL" id="AZP13551.1"/>
    </source>
</evidence>
<reference evidence="1 2" key="1">
    <citation type="journal article" date="2011" name="Int. J. Syst. Evol. Microbiol.">
        <title>Description of Undibacterium oligocarboniphilum sp. nov., isolated from purified water, and Undibacterium pigrum strain CCUG 49012 as the type strain of Undibacterium parvum sp. nov., and emended descriptions of the genus Undibacterium and the species Undibacterium pigrum.</title>
        <authorList>
            <person name="Eder W."/>
            <person name="Wanner G."/>
            <person name="Ludwig W."/>
            <person name="Busse H.J."/>
            <person name="Ziemke-Kageler F."/>
            <person name="Lang E."/>
        </authorList>
    </citation>
    <scope>NUCLEOTIDE SEQUENCE [LARGE SCALE GENOMIC DNA]</scope>
    <source>
        <strain evidence="1 2">DSM 23061</strain>
    </source>
</reference>
<accession>A0A3S5HM04</accession>
<keyword evidence="2" id="KW-1185">Reference proteome</keyword>
<sequence>MVLQREKLEQPHTLDEMRNLLDRFSADHIAFPDQLVHLRRGVFKDIIEEYAPLYSLANNLEGFMWARLTKESFPGPDAIIQLNDQSQIAIQITTAGETQKTALQREVLSRGESIFRNQDALRILPSKKILMSGRALTTKKANTEEMIEEVKTAIKRKISAYRNGTQCLLILICQQSITMEFDWKSQLRAALLNITFAPYLEVYVTNTDTCTRCAGV</sequence>
<dbReference type="Proteomes" id="UP000275663">
    <property type="component" value="Chromosome"/>
</dbReference>
<name>A0A3S5HM04_9BURK</name>
<dbReference type="RefSeq" id="WP_126128923.1">
    <property type="nucleotide sequence ID" value="NZ_CP034464.1"/>
</dbReference>
<dbReference type="AlphaFoldDB" id="A0A3S5HM04"/>
<dbReference type="KEGG" id="upv:EJN92_17085"/>
<proteinExistence type="predicted"/>
<dbReference type="EMBL" id="CP034464">
    <property type="protein sequence ID" value="AZP13551.1"/>
    <property type="molecule type" value="Genomic_DNA"/>
</dbReference>